<dbReference type="InterPro" id="IPR029063">
    <property type="entry name" value="SAM-dependent_MTases_sf"/>
</dbReference>
<evidence type="ECO:0000313" key="3">
    <source>
        <dbReference type="EMBL" id="PRH82270.1"/>
    </source>
</evidence>
<evidence type="ECO:0000259" key="2">
    <source>
        <dbReference type="Pfam" id="PF13649"/>
    </source>
</evidence>
<dbReference type="Proteomes" id="UP000241736">
    <property type="component" value="Unassembled WGS sequence"/>
</dbReference>
<evidence type="ECO:0000256" key="1">
    <source>
        <dbReference type="ARBA" id="ARBA00022679"/>
    </source>
</evidence>
<dbReference type="InterPro" id="IPR041698">
    <property type="entry name" value="Methyltransf_25"/>
</dbReference>
<dbReference type="AlphaFoldDB" id="A0A2P6M8H0"/>
<keyword evidence="4" id="KW-1185">Reference proteome</keyword>
<dbReference type="CDD" id="cd02440">
    <property type="entry name" value="AdoMet_MTases"/>
    <property type="match status" value="1"/>
</dbReference>
<dbReference type="PANTHER" id="PTHR43861">
    <property type="entry name" value="TRANS-ACONITATE 2-METHYLTRANSFERASE-RELATED"/>
    <property type="match status" value="1"/>
</dbReference>
<feature type="domain" description="Methyltransferase" evidence="2">
    <location>
        <begin position="42"/>
        <end position="131"/>
    </location>
</feature>
<protein>
    <submittedName>
        <fullName evidence="3">SAM-dependent methyltransferase</fullName>
    </submittedName>
</protein>
<keyword evidence="1 3" id="KW-0808">Transferase</keyword>
<sequence>MANQDFWESRYAEPGFAYGAEPNQWVVACEPRLPQAARVLLPGDGEGRNSVYLAKQGHRVTSLDMAAAGLHKAAVLAHDAGVNLDLVQADLANWRPEPAVYDAVVLVFLHLPPAIRQRVHSAMVDALRPGGCLVLEGFDRAQLGLPSGGPRDPDWLFDPEMLRLDFRGLEAEVLGQAAVELDEGPFHQGIARVVRGFWRKPIGAGG</sequence>
<dbReference type="RefSeq" id="WP_106990573.1">
    <property type="nucleotide sequence ID" value="NZ_KZ679090.1"/>
</dbReference>
<keyword evidence="3" id="KW-0489">Methyltransferase</keyword>
<accession>A0A2P6M8H0</accession>
<dbReference type="Gene3D" id="3.40.50.150">
    <property type="entry name" value="Vaccinia Virus protein VP39"/>
    <property type="match status" value="1"/>
</dbReference>
<name>A0A2P6M8H0_9GAMM</name>
<dbReference type="SUPFAM" id="SSF53335">
    <property type="entry name" value="S-adenosyl-L-methionine-dependent methyltransferases"/>
    <property type="match status" value="1"/>
</dbReference>
<organism evidence="3 4">
    <name type="scientific">Arenimonas caeni</name>
    <dbReference type="NCBI Taxonomy" id="2058085"/>
    <lineage>
        <taxon>Bacteria</taxon>
        <taxon>Pseudomonadati</taxon>
        <taxon>Pseudomonadota</taxon>
        <taxon>Gammaproteobacteria</taxon>
        <taxon>Lysobacterales</taxon>
        <taxon>Lysobacteraceae</taxon>
        <taxon>Arenimonas</taxon>
    </lineage>
</organism>
<dbReference type="PANTHER" id="PTHR43861:SF3">
    <property type="entry name" value="PUTATIVE (AFU_ORTHOLOGUE AFUA_2G14390)-RELATED"/>
    <property type="match status" value="1"/>
</dbReference>
<dbReference type="OrthoDB" id="9786503at2"/>
<evidence type="ECO:0000313" key="4">
    <source>
        <dbReference type="Proteomes" id="UP000241736"/>
    </source>
</evidence>
<gene>
    <name evidence="3" type="ORF">C6N40_08440</name>
</gene>
<reference evidence="3 4" key="1">
    <citation type="submission" date="2018-03" db="EMBL/GenBank/DDBJ databases">
        <title>Arenimonas caeni sp. nov., isolated from activated sludge.</title>
        <authorList>
            <person name="Liu H."/>
        </authorList>
    </citation>
    <scope>NUCLEOTIDE SEQUENCE [LARGE SCALE GENOMIC DNA]</scope>
    <source>
        <strain evidence="4">z29</strain>
    </source>
</reference>
<dbReference type="EMBL" id="PVLF01000012">
    <property type="protein sequence ID" value="PRH82270.1"/>
    <property type="molecule type" value="Genomic_DNA"/>
</dbReference>
<dbReference type="GO" id="GO:0032259">
    <property type="term" value="P:methylation"/>
    <property type="evidence" value="ECO:0007669"/>
    <property type="project" value="UniProtKB-KW"/>
</dbReference>
<dbReference type="GO" id="GO:0008168">
    <property type="term" value="F:methyltransferase activity"/>
    <property type="evidence" value="ECO:0007669"/>
    <property type="project" value="UniProtKB-KW"/>
</dbReference>
<dbReference type="Pfam" id="PF13649">
    <property type="entry name" value="Methyltransf_25"/>
    <property type="match status" value="1"/>
</dbReference>
<comment type="caution">
    <text evidence="3">The sequence shown here is derived from an EMBL/GenBank/DDBJ whole genome shotgun (WGS) entry which is preliminary data.</text>
</comment>
<proteinExistence type="predicted"/>